<reference evidence="1" key="1">
    <citation type="journal article" date="2020" name="Stud. Mycol.">
        <title>101 Dothideomycetes genomes: a test case for predicting lifestyles and emergence of pathogens.</title>
        <authorList>
            <person name="Haridas S."/>
            <person name="Albert R."/>
            <person name="Binder M."/>
            <person name="Bloem J."/>
            <person name="Labutti K."/>
            <person name="Salamov A."/>
            <person name="Andreopoulos B."/>
            <person name="Baker S."/>
            <person name="Barry K."/>
            <person name="Bills G."/>
            <person name="Bluhm B."/>
            <person name="Cannon C."/>
            <person name="Castanera R."/>
            <person name="Culley D."/>
            <person name="Daum C."/>
            <person name="Ezra D."/>
            <person name="Gonzalez J."/>
            <person name="Henrissat B."/>
            <person name="Kuo A."/>
            <person name="Liang C."/>
            <person name="Lipzen A."/>
            <person name="Lutzoni F."/>
            <person name="Magnuson J."/>
            <person name="Mondo S."/>
            <person name="Nolan M."/>
            <person name="Ohm R."/>
            <person name="Pangilinan J."/>
            <person name="Park H.-J."/>
            <person name="Ramirez L."/>
            <person name="Alfaro M."/>
            <person name="Sun H."/>
            <person name="Tritt A."/>
            <person name="Yoshinaga Y."/>
            <person name="Zwiers L.-H."/>
            <person name="Turgeon B."/>
            <person name="Goodwin S."/>
            <person name="Spatafora J."/>
            <person name="Crous P."/>
            <person name="Grigoriev I."/>
        </authorList>
    </citation>
    <scope>NUCLEOTIDE SEQUENCE</scope>
    <source>
        <strain evidence="1">CBS 480.64</strain>
    </source>
</reference>
<protein>
    <submittedName>
        <fullName evidence="1">Uncharacterized protein</fullName>
    </submittedName>
</protein>
<name>A0A6A7C6V5_9PEZI</name>
<organism evidence="1 2">
    <name type="scientific">Piedraia hortae CBS 480.64</name>
    <dbReference type="NCBI Taxonomy" id="1314780"/>
    <lineage>
        <taxon>Eukaryota</taxon>
        <taxon>Fungi</taxon>
        <taxon>Dikarya</taxon>
        <taxon>Ascomycota</taxon>
        <taxon>Pezizomycotina</taxon>
        <taxon>Dothideomycetes</taxon>
        <taxon>Dothideomycetidae</taxon>
        <taxon>Capnodiales</taxon>
        <taxon>Piedraiaceae</taxon>
        <taxon>Piedraia</taxon>
    </lineage>
</organism>
<dbReference type="Proteomes" id="UP000799421">
    <property type="component" value="Unassembled WGS sequence"/>
</dbReference>
<sequence length="406" mass="45433">MSMSPTTPSRNHHTESSTLQITFLTHDFKTEWLNVRIQCTFMQAESIALRRREGRLAALANVTLLRDVDPKNFVEKASWLEHPRAIASDNIYQRAQTGGTMTIQHDFRNNDDMHNSGIDKRVVYRMGHPILLIMPVLSTPTEQSDRTKGIYQILPLIRNAACAEQGDSKRSKKYDDVHVEVLNVYVHPGGLKTRTMVPSDRDEITTWTRLHSRIFAVFDHLDWLTVDLLWQRPSRINGHNPNPFKATIVITISDANNDVWLAVDKCAERSGILGPKVNATSYADLNLGASISTDVSVGSGMRGGRLRLTTKYGRDLGLFGLTHYHVLGCNPAFPAVYEPLSPNSGIIAPIHNIEVLSPSNEDHTKFVETLENDLNTVESKTAAEEDYHQVRQPTLIAKGGCGEMCL</sequence>
<evidence type="ECO:0000313" key="1">
    <source>
        <dbReference type="EMBL" id="KAF2863241.1"/>
    </source>
</evidence>
<proteinExistence type="predicted"/>
<dbReference type="AlphaFoldDB" id="A0A6A7C6V5"/>
<keyword evidence="2" id="KW-1185">Reference proteome</keyword>
<gene>
    <name evidence="1" type="ORF">K470DRAFT_262356</name>
</gene>
<accession>A0A6A7C6V5</accession>
<dbReference type="EMBL" id="MU005962">
    <property type="protein sequence ID" value="KAF2863241.1"/>
    <property type="molecule type" value="Genomic_DNA"/>
</dbReference>
<evidence type="ECO:0000313" key="2">
    <source>
        <dbReference type="Proteomes" id="UP000799421"/>
    </source>
</evidence>